<dbReference type="Pfam" id="PF00072">
    <property type="entry name" value="Response_reg"/>
    <property type="match status" value="1"/>
</dbReference>
<keyword evidence="1" id="KW-0805">Transcription regulation</keyword>
<sequence>MYSVMLVDDDYPVLEYLSASIPWKELRLEIHSVCKNGAIALEQARANPPDIVITDIGMPQMDGIELIGELKRLKPDIRSIILSCMGDFSYAQQAVRLQVDDYVLKETMRPEQIAALLRKLSAQLAAEKEQSRELARMQSKKEENALLLRQGLLDRMTADGGRDLSWADGAAEAGIDFEGKVWLPVLVALNRLSELSRRLPDERAVQLAVGQAAAGLSSELPGTVLLPHGRREAVLLFPFRRSLTEMKVESVRPSLRALGERLSLENGIAATFLIGTSAAAPAALGRAAEQLLSSGGGRFYLPDEGIFTLAELPLLGEGDLHDVYPEALQRIRDAFLEEDTVQLESSVDNWLDQARERRCHPELVKEWTLKILYDNQTRFLALQHYQSVFSMEVLHRTLGELATIQELGDWMLQFFKERMPLLGLIYKQSRRSEILRAQQYVSHNIGSKITLEEVADMLHINSSYFSRLFKRETGYNFIQYVTTAKMERAKELLARSNMSVEEVAARLGYENKSYFAKLFKKHIGGTPGEYRGD</sequence>
<dbReference type="CDD" id="cd17536">
    <property type="entry name" value="REC_YesN-like"/>
    <property type="match status" value="1"/>
</dbReference>
<protein>
    <submittedName>
        <fullName evidence="7">Helix-turn-helix domain-containing protein</fullName>
    </submittedName>
</protein>
<dbReference type="Gene3D" id="1.10.10.60">
    <property type="entry name" value="Homeodomain-like"/>
    <property type="match status" value="2"/>
</dbReference>
<evidence type="ECO:0000259" key="6">
    <source>
        <dbReference type="PROSITE" id="PS50110"/>
    </source>
</evidence>
<evidence type="ECO:0000313" key="7">
    <source>
        <dbReference type="EMBL" id="MDI4648595.1"/>
    </source>
</evidence>
<dbReference type="SUPFAM" id="SSF46689">
    <property type="entry name" value="Homeodomain-like"/>
    <property type="match status" value="2"/>
</dbReference>
<dbReference type="InterPro" id="IPR011006">
    <property type="entry name" value="CheY-like_superfamily"/>
</dbReference>
<evidence type="ECO:0000256" key="1">
    <source>
        <dbReference type="ARBA" id="ARBA00023015"/>
    </source>
</evidence>
<dbReference type="InterPro" id="IPR020449">
    <property type="entry name" value="Tscrpt_reg_AraC-type_HTH"/>
</dbReference>
<dbReference type="SMART" id="SM00448">
    <property type="entry name" value="REC"/>
    <property type="match status" value="1"/>
</dbReference>
<dbReference type="PRINTS" id="PR00032">
    <property type="entry name" value="HTHARAC"/>
</dbReference>
<keyword evidence="2" id="KW-0238">DNA-binding</keyword>
<dbReference type="PROSITE" id="PS50110">
    <property type="entry name" value="RESPONSE_REGULATORY"/>
    <property type="match status" value="1"/>
</dbReference>
<dbReference type="Pfam" id="PF12833">
    <property type="entry name" value="HTH_18"/>
    <property type="match status" value="1"/>
</dbReference>
<name>A0ABT6TQL2_9BACL</name>
<accession>A0ABT6TQL2</accession>
<proteinExistence type="predicted"/>
<comment type="caution">
    <text evidence="7">The sequence shown here is derived from an EMBL/GenBank/DDBJ whole genome shotgun (WGS) entry which is preliminary data.</text>
</comment>
<dbReference type="PROSITE" id="PS00041">
    <property type="entry name" value="HTH_ARAC_FAMILY_1"/>
    <property type="match status" value="1"/>
</dbReference>
<organism evidence="7 8">
    <name type="scientific">Cohnella hashimotonis</name>
    <dbReference type="NCBI Taxonomy" id="2826895"/>
    <lineage>
        <taxon>Bacteria</taxon>
        <taxon>Bacillati</taxon>
        <taxon>Bacillota</taxon>
        <taxon>Bacilli</taxon>
        <taxon>Bacillales</taxon>
        <taxon>Paenibacillaceae</taxon>
        <taxon>Cohnella</taxon>
    </lineage>
</organism>
<dbReference type="Proteomes" id="UP001161691">
    <property type="component" value="Unassembled WGS sequence"/>
</dbReference>
<keyword evidence="3" id="KW-0804">Transcription</keyword>
<evidence type="ECO:0000256" key="2">
    <source>
        <dbReference type="ARBA" id="ARBA00023125"/>
    </source>
</evidence>
<dbReference type="SMART" id="SM00342">
    <property type="entry name" value="HTH_ARAC"/>
    <property type="match status" value="1"/>
</dbReference>
<dbReference type="PANTHER" id="PTHR43280">
    <property type="entry name" value="ARAC-FAMILY TRANSCRIPTIONAL REGULATOR"/>
    <property type="match status" value="1"/>
</dbReference>
<dbReference type="PANTHER" id="PTHR43280:SF10">
    <property type="entry name" value="REGULATORY PROTEIN POCR"/>
    <property type="match status" value="1"/>
</dbReference>
<gene>
    <name evidence="7" type="ORF">KB449_26815</name>
</gene>
<evidence type="ECO:0000256" key="3">
    <source>
        <dbReference type="ARBA" id="ARBA00023163"/>
    </source>
</evidence>
<dbReference type="PROSITE" id="PS01124">
    <property type="entry name" value="HTH_ARAC_FAMILY_2"/>
    <property type="match status" value="1"/>
</dbReference>
<evidence type="ECO:0000256" key="4">
    <source>
        <dbReference type="PROSITE-ProRule" id="PRU00169"/>
    </source>
</evidence>
<dbReference type="InterPro" id="IPR009057">
    <property type="entry name" value="Homeodomain-like_sf"/>
</dbReference>
<reference evidence="7" key="1">
    <citation type="submission" date="2023-04" db="EMBL/GenBank/DDBJ databases">
        <title>Comparative genomic analysis of Cohnella hashimotonis sp. nov., isolated from the International Space Station.</title>
        <authorList>
            <person name="Venkateswaran K."/>
            <person name="Simpson A."/>
        </authorList>
    </citation>
    <scope>NUCLEOTIDE SEQUENCE</scope>
    <source>
        <strain evidence="7">F6_2S_P_1</strain>
    </source>
</reference>
<keyword evidence="8" id="KW-1185">Reference proteome</keyword>
<evidence type="ECO:0000313" key="8">
    <source>
        <dbReference type="Proteomes" id="UP001161691"/>
    </source>
</evidence>
<keyword evidence="4" id="KW-0597">Phosphoprotein</keyword>
<feature type="domain" description="Response regulatory" evidence="6">
    <location>
        <begin position="3"/>
        <end position="120"/>
    </location>
</feature>
<dbReference type="RefSeq" id="WP_282911296.1">
    <property type="nucleotide sequence ID" value="NZ_JAGRPV010000001.1"/>
</dbReference>
<evidence type="ECO:0000259" key="5">
    <source>
        <dbReference type="PROSITE" id="PS01124"/>
    </source>
</evidence>
<dbReference type="InterPro" id="IPR018060">
    <property type="entry name" value="HTH_AraC"/>
</dbReference>
<dbReference type="InterPro" id="IPR018062">
    <property type="entry name" value="HTH_AraC-typ_CS"/>
</dbReference>
<dbReference type="EMBL" id="JAGRPV010000001">
    <property type="protein sequence ID" value="MDI4648595.1"/>
    <property type="molecule type" value="Genomic_DNA"/>
</dbReference>
<dbReference type="Gene3D" id="3.40.50.2300">
    <property type="match status" value="1"/>
</dbReference>
<dbReference type="InterPro" id="IPR001789">
    <property type="entry name" value="Sig_transdc_resp-reg_receiver"/>
</dbReference>
<feature type="domain" description="HTH araC/xylS-type" evidence="5">
    <location>
        <begin position="435"/>
        <end position="533"/>
    </location>
</feature>
<dbReference type="SUPFAM" id="SSF52172">
    <property type="entry name" value="CheY-like"/>
    <property type="match status" value="1"/>
</dbReference>
<feature type="modified residue" description="4-aspartylphosphate" evidence="4">
    <location>
        <position position="55"/>
    </location>
</feature>